<protein>
    <submittedName>
        <fullName evidence="1">Uncharacterized protein</fullName>
    </submittedName>
</protein>
<organism evidence="1">
    <name type="scientific">Tetraselmis sp. GSL018</name>
    <dbReference type="NCBI Taxonomy" id="582737"/>
    <lineage>
        <taxon>Eukaryota</taxon>
        <taxon>Viridiplantae</taxon>
        <taxon>Chlorophyta</taxon>
        <taxon>core chlorophytes</taxon>
        <taxon>Chlorodendrophyceae</taxon>
        <taxon>Chlorodendrales</taxon>
        <taxon>Chlorodendraceae</taxon>
        <taxon>Tetraselmis</taxon>
    </lineage>
</organism>
<evidence type="ECO:0000313" key="1">
    <source>
        <dbReference type="EMBL" id="JAC65720.1"/>
    </source>
</evidence>
<reference evidence="1" key="1">
    <citation type="submission" date="2014-05" db="EMBL/GenBank/DDBJ databases">
        <title>The transcriptome of the halophilic microalga Tetraselmis sp. GSL018 isolated from the Great Salt Lake, Utah.</title>
        <authorList>
            <person name="Jinkerson R.E."/>
            <person name="D'Adamo S."/>
            <person name="Posewitz M.C."/>
        </authorList>
    </citation>
    <scope>NUCLEOTIDE SEQUENCE</scope>
    <source>
        <strain evidence="1">GSL018</strain>
    </source>
</reference>
<dbReference type="AlphaFoldDB" id="A0A061R4X0"/>
<proteinExistence type="predicted"/>
<sequence length="38" mass="3909">QTWRGIPYEGCCGISAALRGGHACPEAGYLLGAVGNLF</sequence>
<gene>
    <name evidence="1" type="ORF">TSPGSL018_15422</name>
</gene>
<accession>A0A061R4X0</accession>
<feature type="non-terminal residue" evidence="1">
    <location>
        <position position="1"/>
    </location>
</feature>
<name>A0A061R4X0_9CHLO</name>
<dbReference type="EMBL" id="GBEZ01020997">
    <property type="protein sequence ID" value="JAC65720.1"/>
    <property type="molecule type" value="Transcribed_RNA"/>
</dbReference>